<reference evidence="1 2" key="3">
    <citation type="submission" date="2008-05" db="EMBL/GenBank/DDBJ databases">
        <authorList>
            <person name="Fulton L."/>
            <person name="Clifton S."/>
            <person name="Fulton B."/>
            <person name="Xu J."/>
            <person name="Minx P."/>
            <person name="Pepin K.H."/>
            <person name="Johnson M."/>
            <person name="Thiruvilangam P."/>
            <person name="Bhonagiri V."/>
            <person name="Nash W.E."/>
            <person name="Mardis E.R."/>
            <person name="Wilson R.K."/>
        </authorList>
    </citation>
    <scope>NUCLEOTIDE SEQUENCE [LARGE SCALE GENOMIC DNA]</scope>
    <source>
        <strain evidence="1 2">ATCC 25827</strain>
    </source>
</reference>
<protein>
    <recommendedName>
        <fullName evidence="3">DUF2591 domain-containing protein</fullName>
    </recommendedName>
</protein>
<reference evidence="2" key="2">
    <citation type="submission" date="2008-04" db="EMBL/GenBank/DDBJ databases">
        <title>Draft genome sequence of Providencia stuartii(ATCC 25827).</title>
        <authorList>
            <person name="Sudarsanam P."/>
            <person name="Ley R."/>
            <person name="Guruge J."/>
            <person name="Turnbaugh P.J."/>
            <person name="Mahowald M."/>
            <person name="Liep D."/>
            <person name="Gordon J."/>
        </authorList>
    </citation>
    <scope>NUCLEOTIDE SEQUENCE [LARGE SCALE GENOMIC DNA]</scope>
    <source>
        <strain evidence="2">ATCC 25827</strain>
    </source>
</reference>
<name>A0AA86YHI9_PROST</name>
<accession>A0AA86YHI9</accession>
<proteinExistence type="predicted"/>
<organism evidence="1 2">
    <name type="scientific">Providencia stuartii ATCC 25827</name>
    <dbReference type="NCBI Taxonomy" id="471874"/>
    <lineage>
        <taxon>Bacteria</taxon>
        <taxon>Pseudomonadati</taxon>
        <taxon>Pseudomonadota</taxon>
        <taxon>Gammaproteobacteria</taxon>
        <taxon>Enterobacterales</taxon>
        <taxon>Morganellaceae</taxon>
        <taxon>Providencia</taxon>
    </lineage>
</organism>
<dbReference type="EMBL" id="ABJD02000117">
    <property type="protein sequence ID" value="EDU57695.1"/>
    <property type="molecule type" value="Genomic_DNA"/>
</dbReference>
<comment type="caution">
    <text evidence="1">The sequence shown here is derived from an EMBL/GenBank/DDBJ whole genome shotgun (WGS) entry which is preliminary data.</text>
</comment>
<dbReference type="AlphaFoldDB" id="A0AA86YHI9"/>
<dbReference type="RefSeq" id="WP_004916562.1">
    <property type="nucleotide sequence ID" value="NZ_DS607648.1"/>
</dbReference>
<reference evidence="2" key="1">
    <citation type="submission" date="2008-04" db="EMBL/GenBank/DDBJ databases">
        <title>Draft genome sequence of Providencia stuartii (ATCC 25827).</title>
        <authorList>
            <person name="Sudarsanam P."/>
            <person name="Ley R."/>
            <person name="Guruge J."/>
            <person name="Turnbaugh P.J."/>
            <person name="Mahowald M."/>
            <person name="Liep D."/>
            <person name="Gordon J."/>
        </authorList>
    </citation>
    <scope>NUCLEOTIDE SEQUENCE [LARGE SCALE GENOMIC DNA]</scope>
    <source>
        <strain evidence="2">ATCC 25827</strain>
    </source>
</reference>
<evidence type="ECO:0008006" key="3">
    <source>
        <dbReference type="Google" id="ProtNLM"/>
    </source>
</evidence>
<gene>
    <name evidence="1" type="ORF">PROSTU_04472</name>
</gene>
<dbReference type="Proteomes" id="UP000004506">
    <property type="component" value="Unassembled WGS sequence"/>
</dbReference>
<evidence type="ECO:0000313" key="2">
    <source>
        <dbReference type="Proteomes" id="UP000004506"/>
    </source>
</evidence>
<dbReference type="InterPro" id="IPR019701">
    <property type="entry name" value="Phage_P22_NinX"/>
</dbReference>
<sequence>MNKYTELSDFEINKKVAEKLGLAYEVTRYGVVTRMSNKEQWREFNPCNNPADAMPIIIENKIGLSPMYHSNKWTADCLDYDFISVNKNPLRAAMELFLLMKDAENEG</sequence>
<dbReference type="Pfam" id="PF10765">
    <property type="entry name" value="Phage_P22_NinX"/>
    <property type="match status" value="1"/>
</dbReference>
<evidence type="ECO:0000313" key="1">
    <source>
        <dbReference type="EMBL" id="EDU57695.1"/>
    </source>
</evidence>